<evidence type="ECO:0008006" key="3">
    <source>
        <dbReference type="Google" id="ProtNLM"/>
    </source>
</evidence>
<proteinExistence type="predicted"/>
<evidence type="ECO:0000313" key="2">
    <source>
        <dbReference type="Proteomes" id="UP000838748"/>
    </source>
</evidence>
<evidence type="ECO:0000313" key="1">
    <source>
        <dbReference type="EMBL" id="CAH0540303.1"/>
    </source>
</evidence>
<dbReference type="EMBL" id="CAKLDM010000002">
    <property type="protein sequence ID" value="CAH0540303.1"/>
    <property type="molecule type" value="Genomic_DNA"/>
</dbReference>
<dbReference type="Proteomes" id="UP000838748">
    <property type="component" value="Unassembled WGS sequence"/>
</dbReference>
<sequence>METVVKVIELVKSIKREKVTPLRVDLAYRPTFNIDCYREAVLHRFIELCESSVLLSKSGNYVAAVVSARAAQESFAVIAYLSFKLETFEKDHDLVRLLNTMHRLSIGWKGDDEFPDMINVLTCIDQVAKRLDPDFRALYDSLSETSHPNYQGVLGAYSSPNHDTKEVVMGISSKAKDRLCDLVVTTIHVCVLLFEHIQGEFEARMNKALDICIELHEQGILSDIFYAK</sequence>
<keyword evidence="2" id="KW-1185">Reference proteome</keyword>
<gene>
    <name evidence="1" type="ORF">VMF7928_02748</name>
</gene>
<reference evidence="1" key="1">
    <citation type="submission" date="2021-11" db="EMBL/GenBank/DDBJ databases">
        <authorList>
            <person name="Rodrigo-Torres L."/>
            <person name="Arahal R. D."/>
            <person name="Lucena T."/>
        </authorList>
    </citation>
    <scope>NUCLEOTIDE SEQUENCE</scope>
    <source>
        <strain evidence="1">CECT 7928</strain>
    </source>
</reference>
<name>A0ABM9A637_9VIBR</name>
<protein>
    <recommendedName>
        <fullName evidence="3">HEPN domain-containing protein</fullName>
    </recommendedName>
</protein>
<organism evidence="1 2">
    <name type="scientific">Vibrio marisflavi CECT 7928</name>
    <dbReference type="NCBI Taxonomy" id="634439"/>
    <lineage>
        <taxon>Bacteria</taxon>
        <taxon>Pseudomonadati</taxon>
        <taxon>Pseudomonadota</taxon>
        <taxon>Gammaproteobacteria</taxon>
        <taxon>Vibrionales</taxon>
        <taxon>Vibrionaceae</taxon>
        <taxon>Vibrio</taxon>
    </lineage>
</organism>
<dbReference type="RefSeq" id="WP_237362287.1">
    <property type="nucleotide sequence ID" value="NZ_CAKLDM010000002.1"/>
</dbReference>
<accession>A0ABM9A637</accession>
<comment type="caution">
    <text evidence="1">The sequence shown here is derived from an EMBL/GenBank/DDBJ whole genome shotgun (WGS) entry which is preliminary data.</text>
</comment>